<dbReference type="RefSeq" id="WP_208197062.1">
    <property type="nucleotide sequence ID" value="NZ_CP076023.1"/>
</dbReference>
<dbReference type="EMBL" id="CP076023">
    <property type="protein sequence ID" value="QWC16499.1"/>
    <property type="molecule type" value="Genomic_DNA"/>
</dbReference>
<sequence length="324" mass="35336">MSVRHPDAVYVLPLRSGTPLAAEALAYLRALTRELAVVVVDGSPDPVRAANARALPDEVRHVDAPAPRRGRNGKVLGVRRGLAVSDAPRVVVADDDVRWEAAALGRALAMLDDVDLVRPQNVFDPQPWHARWDTGRSLLNRAVAGDWPGTLVVRRAALPPHGYAADVLFENLELVRTVRARGGRERVARDLLVRRLPPTARHFWQQRVRQAYDSHAQPGRLLVELAVLPSLLVAVQRHRVRRAVAGVAVATVGLAEVGRRRDGGARVYPASAALWAPVWLGERAVCAWVALAHRVRGGVPYAGTRLRAAATTNRRLRHPVGLAA</sequence>
<proteinExistence type="predicted"/>
<name>A0ABX8GJZ2_9CELL</name>
<dbReference type="InterPro" id="IPR029044">
    <property type="entry name" value="Nucleotide-diphossugar_trans"/>
</dbReference>
<accession>A0ABX8GJZ2</accession>
<evidence type="ECO:0000313" key="1">
    <source>
        <dbReference type="EMBL" id="QWC16499.1"/>
    </source>
</evidence>
<evidence type="ECO:0000313" key="2">
    <source>
        <dbReference type="Proteomes" id="UP000679335"/>
    </source>
</evidence>
<keyword evidence="2" id="KW-1185">Reference proteome</keyword>
<dbReference type="Proteomes" id="UP000679335">
    <property type="component" value="Chromosome"/>
</dbReference>
<organism evidence="1 2">
    <name type="scientific">Cellulomonas dongxiuzhuiae</name>
    <dbReference type="NCBI Taxonomy" id="2819979"/>
    <lineage>
        <taxon>Bacteria</taxon>
        <taxon>Bacillati</taxon>
        <taxon>Actinomycetota</taxon>
        <taxon>Actinomycetes</taxon>
        <taxon>Micrococcales</taxon>
        <taxon>Cellulomonadaceae</taxon>
        <taxon>Cellulomonas</taxon>
    </lineage>
</organism>
<reference evidence="1 2" key="1">
    <citation type="submission" date="2021-05" db="EMBL/GenBank/DDBJ databases">
        <title>Novel species in genus Cellulomonas.</title>
        <authorList>
            <person name="Zhang G."/>
        </authorList>
    </citation>
    <scope>NUCLEOTIDE SEQUENCE [LARGE SCALE GENOMIC DNA]</scope>
    <source>
        <strain evidence="2">zg-ZUI157</strain>
    </source>
</reference>
<dbReference type="SUPFAM" id="SSF53448">
    <property type="entry name" value="Nucleotide-diphospho-sugar transferases"/>
    <property type="match status" value="1"/>
</dbReference>
<protein>
    <submittedName>
        <fullName evidence="1">Glycosyltransferase family 2 protein</fullName>
    </submittedName>
</protein>
<gene>
    <name evidence="1" type="ORF">KKR89_02140</name>
</gene>
<dbReference type="Gene3D" id="3.90.550.10">
    <property type="entry name" value="Spore Coat Polysaccharide Biosynthesis Protein SpsA, Chain A"/>
    <property type="match status" value="1"/>
</dbReference>